<evidence type="ECO:0000256" key="1">
    <source>
        <dbReference type="SAM" id="MobiDB-lite"/>
    </source>
</evidence>
<evidence type="ECO:0000256" key="2">
    <source>
        <dbReference type="SAM" id="Phobius"/>
    </source>
</evidence>
<sequence>MVDPASSAARPGRNTPADPPSGARVAAWLAAAGLVVIVVQLLAFDRLLERHVRDARLQAAQYVTTTLQPRLPAQGDEALLAAR</sequence>
<protein>
    <recommendedName>
        <fullName evidence="5">Two-component sensor kinase</fullName>
    </recommendedName>
</protein>
<feature type="region of interest" description="Disordered" evidence="1">
    <location>
        <begin position="1"/>
        <end position="22"/>
    </location>
</feature>
<feature type="transmembrane region" description="Helical" evidence="2">
    <location>
        <begin position="25"/>
        <end position="44"/>
    </location>
</feature>
<keyword evidence="2" id="KW-0812">Transmembrane</keyword>
<gene>
    <name evidence="3" type="ORF">DFR36_101384</name>
</gene>
<keyword evidence="2" id="KW-0472">Membrane</keyword>
<keyword evidence="4" id="KW-1185">Reference proteome</keyword>
<name>A0A317RHF3_9BURK</name>
<accession>A0A317RHF3</accession>
<reference evidence="3 4" key="1">
    <citation type="submission" date="2018-05" db="EMBL/GenBank/DDBJ databases">
        <title>Genomic Encyclopedia of Type Strains, Phase IV (KMG-IV): sequencing the most valuable type-strain genomes for metagenomic binning, comparative biology and taxonomic classification.</title>
        <authorList>
            <person name="Goeker M."/>
        </authorList>
    </citation>
    <scope>NUCLEOTIDE SEQUENCE [LARGE SCALE GENOMIC DNA]</scope>
    <source>
        <strain evidence="3 4">DSM 26006</strain>
    </source>
</reference>
<evidence type="ECO:0008006" key="5">
    <source>
        <dbReference type="Google" id="ProtNLM"/>
    </source>
</evidence>
<dbReference type="AlphaFoldDB" id="A0A317RHF3"/>
<proteinExistence type="predicted"/>
<dbReference type="Proteomes" id="UP000246483">
    <property type="component" value="Unassembled WGS sequence"/>
</dbReference>
<evidence type="ECO:0000313" key="4">
    <source>
        <dbReference type="Proteomes" id="UP000246483"/>
    </source>
</evidence>
<dbReference type="EMBL" id="QGUB01000001">
    <property type="protein sequence ID" value="PWW48875.1"/>
    <property type="molecule type" value="Genomic_DNA"/>
</dbReference>
<organism evidence="3 4">
    <name type="scientific">Melaminivora alkalimesophila</name>
    <dbReference type="NCBI Taxonomy" id="1165852"/>
    <lineage>
        <taxon>Bacteria</taxon>
        <taxon>Pseudomonadati</taxon>
        <taxon>Pseudomonadota</taxon>
        <taxon>Betaproteobacteria</taxon>
        <taxon>Burkholderiales</taxon>
        <taxon>Comamonadaceae</taxon>
        <taxon>Melaminivora</taxon>
    </lineage>
</organism>
<evidence type="ECO:0000313" key="3">
    <source>
        <dbReference type="EMBL" id="PWW48875.1"/>
    </source>
</evidence>
<keyword evidence="2" id="KW-1133">Transmembrane helix</keyword>
<comment type="caution">
    <text evidence="3">The sequence shown here is derived from an EMBL/GenBank/DDBJ whole genome shotgun (WGS) entry which is preliminary data.</text>
</comment>
<dbReference type="RefSeq" id="WP_019373578.1">
    <property type="nucleotide sequence ID" value="NZ_ALEE01000306.1"/>
</dbReference>